<feature type="compositionally biased region" description="Low complexity" evidence="7">
    <location>
        <begin position="472"/>
        <end position="483"/>
    </location>
</feature>
<gene>
    <name evidence="10" type="ORF">BcabD6B2_02040</name>
</gene>
<feature type="compositionally biased region" description="Acidic residues" evidence="7">
    <location>
        <begin position="11"/>
        <end position="26"/>
    </location>
</feature>
<feature type="region of interest" description="Disordered" evidence="7">
    <location>
        <begin position="1"/>
        <end position="26"/>
    </location>
</feature>
<protein>
    <recommendedName>
        <fullName evidence="3">peptidylprolyl isomerase</fullName>
        <ecNumber evidence="3">5.2.1.8</ecNumber>
    </recommendedName>
</protein>
<feature type="region of interest" description="Disordered" evidence="7">
    <location>
        <begin position="221"/>
        <end position="292"/>
    </location>
</feature>
<proteinExistence type="inferred from homology"/>
<evidence type="ECO:0000313" key="11">
    <source>
        <dbReference type="Proteomes" id="UP001497744"/>
    </source>
</evidence>
<feature type="repeat" description="TPR" evidence="6">
    <location>
        <begin position="38"/>
        <end position="71"/>
    </location>
</feature>
<dbReference type="AlphaFoldDB" id="A0AAV4LLS6"/>
<keyword evidence="4" id="KW-0697">Rotamase</keyword>
<dbReference type="Pfam" id="PF09229">
    <property type="entry name" value="Aha1_N"/>
    <property type="match status" value="1"/>
</dbReference>
<dbReference type="InterPro" id="IPR019734">
    <property type="entry name" value="TPR_rpt"/>
</dbReference>
<comment type="similarity">
    <text evidence="2">Belongs to the AHA1 family.</text>
</comment>
<dbReference type="RefSeq" id="XP_067712840.1">
    <property type="nucleotide sequence ID" value="XM_067856739.1"/>
</dbReference>
<reference evidence="10 11" key="1">
    <citation type="submission" date="2021-06" db="EMBL/GenBank/DDBJ databases">
        <title>Genome sequence of Babesia caballi.</title>
        <authorList>
            <person name="Yamagishi J."/>
            <person name="Kidaka T."/>
            <person name="Ochi A."/>
        </authorList>
    </citation>
    <scope>NUCLEOTIDE SEQUENCE [LARGE SCALE GENOMIC DNA]</scope>
    <source>
        <strain evidence="10">USDA-D6B2</strain>
    </source>
</reference>
<feature type="compositionally biased region" description="Polar residues" evidence="7">
    <location>
        <begin position="315"/>
        <end position="332"/>
    </location>
</feature>
<evidence type="ECO:0000313" key="10">
    <source>
        <dbReference type="EMBL" id="GIX60769.1"/>
    </source>
</evidence>
<keyword evidence="6" id="KW-0802">TPR repeat</keyword>
<comment type="caution">
    <text evidence="10">The sequence shown here is derived from an EMBL/GenBank/DDBJ whole genome shotgun (WGS) entry which is preliminary data.</text>
</comment>
<evidence type="ECO:0000256" key="1">
    <source>
        <dbReference type="ARBA" id="ARBA00000971"/>
    </source>
</evidence>
<evidence type="ECO:0000256" key="5">
    <source>
        <dbReference type="ARBA" id="ARBA00023235"/>
    </source>
</evidence>
<dbReference type="EC" id="5.2.1.8" evidence="3"/>
<dbReference type="SUPFAM" id="SSF48452">
    <property type="entry name" value="TPR-like"/>
    <property type="match status" value="1"/>
</dbReference>
<dbReference type="InterPro" id="IPR015310">
    <property type="entry name" value="AHSA1-like_N"/>
</dbReference>
<name>A0AAV4LLS6_BABCB</name>
<dbReference type="Gene3D" id="1.25.40.10">
    <property type="entry name" value="Tetratricopeptide repeat domain"/>
    <property type="match status" value="1"/>
</dbReference>
<dbReference type="GO" id="GO:0001671">
    <property type="term" value="F:ATPase activator activity"/>
    <property type="evidence" value="ECO:0007669"/>
    <property type="project" value="InterPro"/>
</dbReference>
<evidence type="ECO:0000256" key="7">
    <source>
        <dbReference type="SAM" id="MobiDB-lite"/>
    </source>
</evidence>
<dbReference type="Pfam" id="PF12968">
    <property type="entry name" value="DUF3856"/>
    <property type="match status" value="1"/>
</dbReference>
<accession>A0AAV4LLS6</accession>
<dbReference type="GeneID" id="94192252"/>
<dbReference type="GO" id="GO:0051087">
    <property type="term" value="F:protein-folding chaperone binding"/>
    <property type="evidence" value="ECO:0007669"/>
    <property type="project" value="InterPro"/>
</dbReference>
<dbReference type="Proteomes" id="UP001497744">
    <property type="component" value="Unassembled WGS sequence"/>
</dbReference>
<feature type="compositionally biased region" description="Polar residues" evidence="7">
    <location>
        <begin position="265"/>
        <end position="276"/>
    </location>
</feature>
<evidence type="ECO:0000259" key="9">
    <source>
        <dbReference type="Pfam" id="PF12968"/>
    </source>
</evidence>
<dbReference type="PANTHER" id="PTHR46512">
    <property type="entry name" value="PEPTIDYLPROLYL ISOMERASE"/>
    <property type="match status" value="1"/>
</dbReference>
<evidence type="ECO:0000256" key="3">
    <source>
        <dbReference type="ARBA" id="ARBA00013194"/>
    </source>
</evidence>
<evidence type="ECO:0000256" key="6">
    <source>
        <dbReference type="PROSITE-ProRule" id="PRU00339"/>
    </source>
</evidence>
<feature type="domain" description="Activator of Hsp90 ATPase AHSA1-like N-terminal" evidence="8">
    <location>
        <begin position="351"/>
        <end position="548"/>
    </location>
</feature>
<evidence type="ECO:0000256" key="2">
    <source>
        <dbReference type="ARBA" id="ARBA00006817"/>
    </source>
</evidence>
<keyword evidence="5" id="KW-0413">Isomerase</keyword>
<keyword evidence="11" id="KW-1185">Reference proteome</keyword>
<dbReference type="Gene3D" id="3.15.10.20">
    <property type="entry name" value="Activator of Hsp90 ATPase Aha1, N-terminal domain"/>
    <property type="match status" value="1"/>
</dbReference>
<dbReference type="InterPro" id="IPR050754">
    <property type="entry name" value="FKBP4/5/8-like"/>
</dbReference>
<feature type="region of interest" description="Disordered" evidence="7">
    <location>
        <begin position="311"/>
        <end position="332"/>
    </location>
</feature>
<feature type="region of interest" description="Disordered" evidence="7">
    <location>
        <begin position="465"/>
        <end position="484"/>
    </location>
</feature>
<dbReference type="PROSITE" id="PS50005">
    <property type="entry name" value="TPR"/>
    <property type="match status" value="1"/>
</dbReference>
<dbReference type="SUPFAM" id="SSF103111">
    <property type="entry name" value="Activator of Hsp90 ATPase, Aha1"/>
    <property type="match status" value="1"/>
</dbReference>
<organism evidence="10 11">
    <name type="scientific">Babesia caballi</name>
    <dbReference type="NCBI Taxonomy" id="5871"/>
    <lineage>
        <taxon>Eukaryota</taxon>
        <taxon>Sar</taxon>
        <taxon>Alveolata</taxon>
        <taxon>Apicomplexa</taxon>
        <taxon>Aconoidasida</taxon>
        <taxon>Piroplasmida</taxon>
        <taxon>Babesiidae</taxon>
        <taxon>Babesia</taxon>
    </lineage>
</organism>
<dbReference type="PANTHER" id="PTHR46512:SF9">
    <property type="entry name" value="PEPTIDYLPROLYL ISOMERASE"/>
    <property type="match status" value="1"/>
</dbReference>
<feature type="domain" description="DUF3856" evidence="9">
    <location>
        <begin position="41"/>
        <end position="112"/>
    </location>
</feature>
<evidence type="ECO:0000259" key="8">
    <source>
        <dbReference type="Pfam" id="PF09229"/>
    </source>
</evidence>
<feature type="compositionally biased region" description="Basic and acidic residues" evidence="7">
    <location>
        <begin position="221"/>
        <end position="262"/>
    </location>
</feature>
<feature type="compositionally biased region" description="Polar residues" evidence="7">
    <location>
        <begin position="1"/>
        <end position="10"/>
    </location>
</feature>
<dbReference type="GO" id="GO:0003755">
    <property type="term" value="F:peptidyl-prolyl cis-trans isomerase activity"/>
    <property type="evidence" value="ECO:0007669"/>
    <property type="project" value="UniProtKB-EC"/>
</dbReference>
<evidence type="ECO:0000256" key="4">
    <source>
        <dbReference type="ARBA" id="ARBA00023110"/>
    </source>
</evidence>
<dbReference type="InterPro" id="IPR011990">
    <property type="entry name" value="TPR-like_helical_dom_sf"/>
</dbReference>
<dbReference type="EMBL" id="BPLF01000001">
    <property type="protein sequence ID" value="GIX60769.1"/>
    <property type="molecule type" value="Genomic_DNA"/>
</dbReference>
<sequence length="551" mass="62522">MSEKSNVSTDTEMEDPVNVEEPVEEEVPVNVEECVAEANALKEQGNAAFKAADYPKAIEEYRKAVEWLDKLPAEVVEHDGMKSVLHSNISASYLGLADHDNAISAAEDALRWDAGNKKAQYRRALARFNSGYLDQAKSECQAMLEEDAGNSNAKMLLVKISERRKMILEQQKKTFGALFNKAEGLYKDRAEEMENKKQRRYDEYIKAQREKGEEELDFEAWERKEEEEEQKREAERIEKVKAEEAKKSGENKSDADKKRGEENSSEQPKSPTSDVASNKKPKQEESDVDEEDQKIIQETKKMGYCYFGKNKPEGNLTTTREPQKINTSSGGTYVNSKSISSWNSQGTTFEEKDMSQWCKEKLNEMLAEISYVHDPMEKNPDANIMELLSNISFDQPEDKENMQKLQKAAELMHRSTIKVTSVENLECDAEIALIRASRRYVFDFSCALNFELSISTPLDGGSLEGLGFPPNSGSGSDESSQASPTVYEGVLRLNEISSAMEKGKTYADCMAVRYKEALKPLHDEMLRGFMDDFKRVVSRKIEEFQGHFQKQ</sequence>
<comment type="catalytic activity">
    <reaction evidence="1">
        <text>[protein]-peptidylproline (omega=180) = [protein]-peptidylproline (omega=0)</text>
        <dbReference type="Rhea" id="RHEA:16237"/>
        <dbReference type="Rhea" id="RHEA-COMP:10747"/>
        <dbReference type="Rhea" id="RHEA-COMP:10748"/>
        <dbReference type="ChEBI" id="CHEBI:83833"/>
        <dbReference type="ChEBI" id="CHEBI:83834"/>
        <dbReference type="EC" id="5.2.1.8"/>
    </reaction>
</comment>
<dbReference type="InterPro" id="IPR036338">
    <property type="entry name" value="Aha1"/>
</dbReference>
<dbReference type="InterPro" id="IPR024552">
    <property type="entry name" value="DUF3856"/>
</dbReference>